<dbReference type="AlphaFoldDB" id="A0ABD1DC61"/>
<protein>
    <submittedName>
        <fullName evidence="2">Uncharacterized protein</fullName>
    </submittedName>
</protein>
<feature type="region of interest" description="Disordered" evidence="1">
    <location>
        <begin position="1"/>
        <end position="61"/>
    </location>
</feature>
<evidence type="ECO:0000313" key="2">
    <source>
        <dbReference type="EMBL" id="KAL1397142.1"/>
    </source>
</evidence>
<feature type="compositionally biased region" description="Basic residues" evidence="1">
    <location>
        <begin position="19"/>
        <end position="36"/>
    </location>
</feature>
<proteinExistence type="predicted"/>
<dbReference type="EMBL" id="JBEHCU010006432">
    <property type="protein sequence ID" value="KAL1397142.1"/>
    <property type="molecule type" value="Genomic_DNA"/>
</dbReference>
<accession>A0ABD1DC61</accession>
<gene>
    <name evidence="2" type="ORF">pipiens_009988</name>
</gene>
<evidence type="ECO:0000313" key="3">
    <source>
        <dbReference type="Proteomes" id="UP001562425"/>
    </source>
</evidence>
<dbReference type="Proteomes" id="UP001562425">
    <property type="component" value="Unassembled WGS sequence"/>
</dbReference>
<organism evidence="2 3">
    <name type="scientific">Culex pipiens pipiens</name>
    <name type="common">Northern house mosquito</name>
    <dbReference type="NCBI Taxonomy" id="38569"/>
    <lineage>
        <taxon>Eukaryota</taxon>
        <taxon>Metazoa</taxon>
        <taxon>Ecdysozoa</taxon>
        <taxon>Arthropoda</taxon>
        <taxon>Hexapoda</taxon>
        <taxon>Insecta</taxon>
        <taxon>Pterygota</taxon>
        <taxon>Neoptera</taxon>
        <taxon>Endopterygota</taxon>
        <taxon>Diptera</taxon>
        <taxon>Nematocera</taxon>
        <taxon>Culicoidea</taxon>
        <taxon>Culicidae</taxon>
        <taxon>Culicinae</taxon>
        <taxon>Culicini</taxon>
        <taxon>Culex</taxon>
        <taxon>Culex</taxon>
    </lineage>
</organism>
<comment type="caution">
    <text evidence="2">The sequence shown here is derived from an EMBL/GenBank/DDBJ whole genome shotgun (WGS) entry which is preliminary data.</text>
</comment>
<feature type="compositionally biased region" description="Acidic residues" evidence="1">
    <location>
        <begin position="1"/>
        <end position="14"/>
    </location>
</feature>
<reference evidence="2 3" key="1">
    <citation type="submission" date="2024-05" db="EMBL/GenBank/DDBJ databases">
        <title>Culex pipiens pipiens assembly and annotation.</title>
        <authorList>
            <person name="Alout H."/>
            <person name="Durand T."/>
        </authorList>
    </citation>
    <scope>NUCLEOTIDE SEQUENCE [LARGE SCALE GENOMIC DNA]</scope>
    <source>
        <strain evidence="2">HA-2024</strain>
        <tissue evidence="2">Whole body</tissue>
    </source>
</reference>
<keyword evidence="3" id="KW-1185">Reference proteome</keyword>
<name>A0ABD1DC61_CULPP</name>
<sequence length="392" mass="43320">MQTDEAESEADSAEDTTAGKKRPARPKPQKKSKRLSGSKSKSGSSNEAFSDGQLLRNDEPELDPANRKIWISSKELKEGGNGALKGQPEAETTSDIVAEVPVEAPQVAMASPTTSVSELDLNGSQATQNLNDLGKEAFSRTIWEQKEVPKLLQLTPSGRTATALKQNMDEHFIVRLPVDDSKKLQDWKLNQLDSNIIVECLGNTTTESPTVTLAVEPISEKGDKDKLELPDVVGAGVDGIWIGAQRFQQTVRKGQVEESWKAFSFSPRRRKTSNPEPDVFRIPLKRMDKWKNMHTTAELWIHLRVEHLAILQSRVVGADDEVVPGLEEIHSEEEAVTCGGWCSTSARSWRYKRIEAVVPQGGGVCFGGQPYRRHDKTLGGKTFTKCVPRRAP</sequence>
<evidence type="ECO:0000256" key="1">
    <source>
        <dbReference type="SAM" id="MobiDB-lite"/>
    </source>
</evidence>